<sequence length="112" mass="12334">MDLADRKRELEVLRADRSWLLHVGLMRIMEKLLEHPEFTGGISRIHHAAFVAGEESGWASFKTQVDAGTYDPSASDSRSSHTLALDDDLLAFATVDFADLLGLGHLDVDGVK</sequence>
<keyword evidence="2" id="KW-1185">Reference proteome</keyword>
<organism evidence="1 2">
    <name type="scientific">Lactuca saligna</name>
    <name type="common">Willowleaf lettuce</name>
    <dbReference type="NCBI Taxonomy" id="75948"/>
    <lineage>
        <taxon>Eukaryota</taxon>
        <taxon>Viridiplantae</taxon>
        <taxon>Streptophyta</taxon>
        <taxon>Embryophyta</taxon>
        <taxon>Tracheophyta</taxon>
        <taxon>Spermatophyta</taxon>
        <taxon>Magnoliopsida</taxon>
        <taxon>eudicotyledons</taxon>
        <taxon>Gunneridae</taxon>
        <taxon>Pentapetalae</taxon>
        <taxon>asterids</taxon>
        <taxon>campanulids</taxon>
        <taxon>Asterales</taxon>
        <taxon>Asteraceae</taxon>
        <taxon>Cichorioideae</taxon>
        <taxon>Cichorieae</taxon>
        <taxon>Lactucinae</taxon>
        <taxon>Lactuca</taxon>
    </lineage>
</organism>
<proteinExistence type="predicted"/>
<dbReference type="Proteomes" id="UP001177003">
    <property type="component" value="Chromosome 6"/>
</dbReference>
<gene>
    <name evidence="1" type="ORF">LSALG_LOCUS29246</name>
</gene>
<name>A0AA36EBD7_LACSI</name>
<protein>
    <submittedName>
        <fullName evidence="1">Uncharacterized protein</fullName>
    </submittedName>
</protein>
<accession>A0AA36EBD7</accession>
<evidence type="ECO:0000313" key="1">
    <source>
        <dbReference type="EMBL" id="CAI9290034.1"/>
    </source>
</evidence>
<dbReference type="EMBL" id="OX465082">
    <property type="protein sequence ID" value="CAI9290034.1"/>
    <property type="molecule type" value="Genomic_DNA"/>
</dbReference>
<dbReference type="AlphaFoldDB" id="A0AA36EBD7"/>
<reference evidence="1" key="1">
    <citation type="submission" date="2023-04" db="EMBL/GenBank/DDBJ databases">
        <authorList>
            <person name="Vijverberg K."/>
            <person name="Xiong W."/>
            <person name="Schranz E."/>
        </authorList>
    </citation>
    <scope>NUCLEOTIDE SEQUENCE</scope>
</reference>
<evidence type="ECO:0000313" key="2">
    <source>
        <dbReference type="Proteomes" id="UP001177003"/>
    </source>
</evidence>